<dbReference type="HOGENOM" id="CLU_3410363_0_0_3"/>
<keyword evidence="2" id="KW-1185">Reference proteome</keyword>
<dbReference type="EMBL" id="CP000100">
    <property type="protein sequence ID" value="ABB56155.1"/>
    <property type="molecule type" value="Genomic_DNA"/>
</dbReference>
<sequence length="29" mass="3363">MRLLCLSNGHGEDQIAIRILTELRRLEPD</sequence>
<organism evidence="1 2">
    <name type="scientific">Synechococcus elongatus (strain ATCC 33912 / PCC 7942 / FACHB-805)</name>
    <name type="common">Anacystis nidulans R2</name>
    <dbReference type="NCBI Taxonomy" id="1140"/>
    <lineage>
        <taxon>Bacteria</taxon>
        <taxon>Bacillati</taxon>
        <taxon>Cyanobacteriota</taxon>
        <taxon>Cyanophyceae</taxon>
        <taxon>Synechococcales</taxon>
        <taxon>Synechococcaceae</taxon>
        <taxon>Synechococcus</taxon>
    </lineage>
</organism>
<accession>Q31S14</accession>
<dbReference type="PaxDb" id="1140-Synpcc7942_0123"/>
<dbReference type="AlphaFoldDB" id="Q31S14"/>
<name>Q31S14_SYNE7</name>
<protein>
    <submittedName>
        <fullName evidence="1">Uncharacterized protein</fullName>
    </submittedName>
</protein>
<gene>
    <name evidence="1" type="ordered locus">Synpcc7942_0123</name>
</gene>
<reference evidence="2" key="1">
    <citation type="submission" date="2005-08" db="EMBL/GenBank/DDBJ databases">
        <title>Complete sequence of chromosome 1 of Synechococcus elongatus PCC 7942.</title>
        <authorList>
            <consortium name="US DOE Joint Genome Institute"/>
            <person name="Copeland A."/>
            <person name="Lucas S."/>
            <person name="Lapidus A."/>
            <person name="Barry K."/>
            <person name="Detter J.C."/>
            <person name="Glavina T."/>
            <person name="Hammon N."/>
            <person name="Israni S."/>
            <person name="Pitluck S."/>
            <person name="Schmutz J."/>
            <person name="Larimer F."/>
            <person name="Land M."/>
            <person name="Kyrpides N."/>
            <person name="Lykidis A."/>
            <person name="Richardson P."/>
        </authorList>
    </citation>
    <scope>NUCLEOTIDE SEQUENCE [LARGE SCALE GENOMIC DNA]</scope>
    <source>
        <strain evidence="2">ATCC 33912 / PCC 7942 / FACHB-805</strain>
    </source>
</reference>
<proteinExistence type="predicted"/>
<dbReference type="Proteomes" id="UP000889800">
    <property type="component" value="Chromosome"/>
</dbReference>
<dbReference type="BioCyc" id="SYNEL:SYNPCC7942_0123-MONOMER"/>
<dbReference type="KEGG" id="syf:Synpcc7942_0123"/>
<evidence type="ECO:0000313" key="2">
    <source>
        <dbReference type="Proteomes" id="UP000889800"/>
    </source>
</evidence>
<evidence type="ECO:0000313" key="1">
    <source>
        <dbReference type="EMBL" id="ABB56155.1"/>
    </source>
</evidence>